<evidence type="ECO:0000256" key="1">
    <source>
        <dbReference type="ARBA" id="ARBA00023015"/>
    </source>
</evidence>
<evidence type="ECO:0000256" key="3">
    <source>
        <dbReference type="ARBA" id="ARBA00023163"/>
    </source>
</evidence>
<keyword evidence="6" id="KW-1185">Reference proteome</keyword>
<keyword evidence="3" id="KW-0804">Transcription</keyword>
<proteinExistence type="predicted"/>
<dbReference type="GO" id="GO:0003677">
    <property type="term" value="F:DNA binding"/>
    <property type="evidence" value="ECO:0007669"/>
    <property type="project" value="UniProtKB-KW"/>
</dbReference>
<evidence type="ECO:0000259" key="4">
    <source>
        <dbReference type="PROSITE" id="PS50043"/>
    </source>
</evidence>
<feature type="domain" description="HTH luxR-type" evidence="4">
    <location>
        <begin position="185"/>
        <end position="250"/>
    </location>
</feature>
<keyword evidence="2" id="KW-0238">DNA-binding</keyword>
<dbReference type="InterPro" id="IPR016032">
    <property type="entry name" value="Sig_transdc_resp-reg_C-effctor"/>
</dbReference>
<dbReference type="AlphaFoldDB" id="A0A8F9XH87"/>
<dbReference type="Gene3D" id="3.30.450.40">
    <property type="match status" value="1"/>
</dbReference>
<dbReference type="PRINTS" id="PR00038">
    <property type="entry name" value="HTHLUXR"/>
</dbReference>
<dbReference type="EMBL" id="CP080507">
    <property type="protein sequence ID" value="QYM79060.1"/>
    <property type="molecule type" value="Genomic_DNA"/>
</dbReference>
<dbReference type="GO" id="GO:0006355">
    <property type="term" value="P:regulation of DNA-templated transcription"/>
    <property type="evidence" value="ECO:0007669"/>
    <property type="project" value="InterPro"/>
</dbReference>
<dbReference type="PANTHER" id="PTHR44688:SF16">
    <property type="entry name" value="DNA-BINDING TRANSCRIPTIONAL ACTIVATOR DEVR_DOSR"/>
    <property type="match status" value="1"/>
</dbReference>
<dbReference type="PANTHER" id="PTHR44688">
    <property type="entry name" value="DNA-BINDING TRANSCRIPTIONAL ACTIVATOR DEVR_DOSR"/>
    <property type="match status" value="1"/>
</dbReference>
<evidence type="ECO:0000256" key="2">
    <source>
        <dbReference type="ARBA" id="ARBA00023125"/>
    </source>
</evidence>
<dbReference type="InterPro" id="IPR000792">
    <property type="entry name" value="Tscrpt_reg_LuxR_C"/>
</dbReference>
<evidence type="ECO:0000313" key="6">
    <source>
        <dbReference type="Proteomes" id="UP000825051"/>
    </source>
</evidence>
<name>A0A8F9XH87_9BACT</name>
<dbReference type="SUPFAM" id="SSF55781">
    <property type="entry name" value="GAF domain-like"/>
    <property type="match status" value="1"/>
</dbReference>
<protein>
    <submittedName>
        <fullName evidence="5">LuxR C-terminal-related transcriptional regulator</fullName>
    </submittedName>
</protein>
<dbReference type="SMART" id="SM00421">
    <property type="entry name" value="HTH_LUXR"/>
    <property type="match status" value="1"/>
</dbReference>
<dbReference type="PROSITE" id="PS50043">
    <property type="entry name" value="HTH_LUXR_2"/>
    <property type="match status" value="1"/>
</dbReference>
<dbReference type="KEGG" id="ole:K0B96_00145"/>
<sequence length="253" mass="28870">MPIDPNTWQQLLHTVFEMNASGCRTAFSETVVTGLSEMIAADVIVFHVLDTKSQRILTHMRPPSPYTDEEIAYYAAHSGEHPIGAHYLRHPEAGALRVSDVIGEEEWLASEYYRTCLQRLGLVHSLVLPVKIDRSVVVALSFSRRAPDFTKEDCVLLDAFGPHLRLAWRQHENPWADRRELKCRRRLQDLGLSPRESEVLFWMTEGKVNREIATLLGLSLGTVQDYVSYILAKLQLENRHAATVFAINRLRPQ</sequence>
<dbReference type="InterPro" id="IPR029016">
    <property type="entry name" value="GAF-like_dom_sf"/>
</dbReference>
<evidence type="ECO:0000313" key="5">
    <source>
        <dbReference type="EMBL" id="QYM79060.1"/>
    </source>
</evidence>
<keyword evidence="1" id="KW-0805">Transcription regulation</keyword>
<dbReference type="InterPro" id="IPR003018">
    <property type="entry name" value="GAF"/>
</dbReference>
<dbReference type="SUPFAM" id="SSF46894">
    <property type="entry name" value="C-terminal effector domain of the bipartite response regulators"/>
    <property type="match status" value="1"/>
</dbReference>
<dbReference type="InterPro" id="IPR036388">
    <property type="entry name" value="WH-like_DNA-bd_sf"/>
</dbReference>
<gene>
    <name evidence="5" type="ORF">K0B96_00145</name>
</gene>
<dbReference type="Pfam" id="PF00196">
    <property type="entry name" value="GerE"/>
    <property type="match status" value="1"/>
</dbReference>
<accession>A0A8F9XH87</accession>
<reference evidence="5" key="1">
    <citation type="submission" date="2021-08" db="EMBL/GenBank/DDBJ databases">
        <title>Genome of a novel bacterium of the phylum Verrucomicrobia, Oleiharenicola sp. KSB-15.</title>
        <authorList>
            <person name="Chung J.-H."/>
            <person name="Ahn J.-H."/>
            <person name="Yoon Y."/>
            <person name="Kim D.-Y."/>
            <person name="An S.-H."/>
            <person name="Park I."/>
            <person name="Yeon J."/>
        </authorList>
    </citation>
    <scope>NUCLEOTIDE SEQUENCE</scope>
    <source>
        <strain evidence="5">KSB-15</strain>
    </source>
</reference>
<dbReference type="Gene3D" id="1.10.10.10">
    <property type="entry name" value="Winged helix-like DNA-binding domain superfamily/Winged helix DNA-binding domain"/>
    <property type="match status" value="1"/>
</dbReference>
<dbReference type="RefSeq" id="WP_220162406.1">
    <property type="nucleotide sequence ID" value="NZ_CP080507.1"/>
</dbReference>
<dbReference type="CDD" id="cd06170">
    <property type="entry name" value="LuxR_C_like"/>
    <property type="match status" value="1"/>
</dbReference>
<organism evidence="5 6">
    <name type="scientific">Horticoccus luteus</name>
    <dbReference type="NCBI Taxonomy" id="2862869"/>
    <lineage>
        <taxon>Bacteria</taxon>
        <taxon>Pseudomonadati</taxon>
        <taxon>Verrucomicrobiota</taxon>
        <taxon>Opitutia</taxon>
        <taxon>Opitutales</taxon>
        <taxon>Opitutaceae</taxon>
        <taxon>Horticoccus</taxon>
    </lineage>
</organism>
<dbReference type="Proteomes" id="UP000825051">
    <property type="component" value="Chromosome"/>
</dbReference>
<dbReference type="Pfam" id="PF01590">
    <property type="entry name" value="GAF"/>
    <property type="match status" value="1"/>
</dbReference>